<keyword evidence="5" id="KW-1185">Reference proteome</keyword>
<dbReference type="Proteomes" id="UP000295122">
    <property type="component" value="Unassembled WGS sequence"/>
</dbReference>
<dbReference type="OrthoDB" id="5421421at2"/>
<dbReference type="Pfam" id="PF21001">
    <property type="entry name" value="YqiJ_N"/>
    <property type="match status" value="1"/>
</dbReference>
<proteinExistence type="predicted"/>
<name>A0A4R7BNG2_9HYPH</name>
<reference evidence="4 5" key="1">
    <citation type="submission" date="2019-03" db="EMBL/GenBank/DDBJ databases">
        <title>Genomic Encyclopedia of Type Strains, Phase IV (KMG-IV): sequencing the most valuable type-strain genomes for metagenomic binning, comparative biology and taxonomic classification.</title>
        <authorList>
            <person name="Goeker M."/>
        </authorList>
    </citation>
    <scope>NUCLEOTIDE SEQUENCE [LARGE SCALE GENOMIC DNA]</scope>
    <source>
        <strain evidence="4 5">DSM 25903</strain>
    </source>
</reference>
<protein>
    <submittedName>
        <fullName evidence="4">Uncharacterized protein DUF1449</fullName>
    </submittedName>
</protein>
<evidence type="ECO:0000313" key="5">
    <source>
        <dbReference type="Proteomes" id="UP000295122"/>
    </source>
</evidence>
<evidence type="ECO:0000256" key="1">
    <source>
        <dbReference type="SAM" id="Phobius"/>
    </source>
</evidence>
<feature type="transmembrane region" description="Helical" evidence="1">
    <location>
        <begin position="56"/>
        <end position="82"/>
    </location>
</feature>
<evidence type="ECO:0000259" key="2">
    <source>
        <dbReference type="Pfam" id="PF07290"/>
    </source>
</evidence>
<feature type="transmembrane region" description="Helical" evidence="1">
    <location>
        <begin position="12"/>
        <end position="36"/>
    </location>
</feature>
<keyword evidence="1" id="KW-1133">Transmembrane helix</keyword>
<keyword evidence="1" id="KW-0472">Membrane</keyword>
<evidence type="ECO:0000313" key="4">
    <source>
        <dbReference type="EMBL" id="TDR85467.1"/>
    </source>
</evidence>
<gene>
    <name evidence="4" type="ORF">EV668_4589</name>
</gene>
<evidence type="ECO:0000259" key="3">
    <source>
        <dbReference type="Pfam" id="PF21001"/>
    </source>
</evidence>
<dbReference type="InterPro" id="IPR010840">
    <property type="entry name" value="YqiJ_OB"/>
</dbReference>
<feature type="domain" description="Inner membrane protein YqiJ N-terminal" evidence="3">
    <location>
        <begin position="11"/>
        <end position="111"/>
    </location>
</feature>
<organism evidence="4 5">
    <name type="scientific">Enterovirga rhinocerotis</name>
    <dbReference type="NCBI Taxonomy" id="1339210"/>
    <lineage>
        <taxon>Bacteria</taxon>
        <taxon>Pseudomonadati</taxon>
        <taxon>Pseudomonadota</taxon>
        <taxon>Alphaproteobacteria</taxon>
        <taxon>Hyphomicrobiales</taxon>
        <taxon>Methylobacteriaceae</taxon>
        <taxon>Enterovirga</taxon>
    </lineage>
</organism>
<sequence>MDLLLAPEVRPFAIAAMLLVALVGIEILMLLIGVSISDLVEHSFDHHAHDGGGLSWLNVGGVPLLVLLMIALGAFAAIGFAIQGLSHAAGFALPALIAGPAAAALAIPVIRSGSRVVARIVPRDETYAVELADLVGRSGIVSRGPLDQGLPGSVRLKDAHGNWHNVRARAAGDAESMPTGSAVLLVDLAAGIFTAIPAPPDLQG</sequence>
<dbReference type="RefSeq" id="WP_133774495.1">
    <property type="nucleotide sequence ID" value="NZ_SNZR01000017.1"/>
</dbReference>
<feature type="domain" description="Inner membrane protein YqiJ OB-fold" evidence="2">
    <location>
        <begin position="134"/>
        <end position="196"/>
    </location>
</feature>
<feature type="transmembrane region" description="Helical" evidence="1">
    <location>
        <begin position="88"/>
        <end position="110"/>
    </location>
</feature>
<dbReference type="Pfam" id="PF07290">
    <property type="entry name" value="YqiJ_OB"/>
    <property type="match status" value="1"/>
</dbReference>
<comment type="caution">
    <text evidence="4">The sequence shown here is derived from an EMBL/GenBank/DDBJ whole genome shotgun (WGS) entry which is preliminary data.</text>
</comment>
<dbReference type="AlphaFoldDB" id="A0A4R7BNG2"/>
<keyword evidence="1" id="KW-0812">Transmembrane</keyword>
<dbReference type="InterPro" id="IPR048376">
    <property type="entry name" value="YqiJ_N"/>
</dbReference>
<accession>A0A4R7BNG2</accession>
<dbReference type="EMBL" id="SNZR01000017">
    <property type="protein sequence ID" value="TDR85467.1"/>
    <property type="molecule type" value="Genomic_DNA"/>
</dbReference>